<reference evidence="1" key="1">
    <citation type="submission" date="2023-04" db="EMBL/GenBank/DDBJ databases">
        <title>A chromosome-level genome assembly of the parasitoid wasp Eretmocerus hayati.</title>
        <authorList>
            <person name="Zhong Y."/>
            <person name="Liu S."/>
            <person name="Liu Y."/>
        </authorList>
    </citation>
    <scope>NUCLEOTIDE SEQUENCE</scope>
    <source>
        <strain evidence="1">ZJU_SS_LIU_2023</strain>
    </source>
</reference>
<name>A0ACC2NXB7_9HYME</name>
<dbReference type="EMBL" id="CM056742">
    <property type="protein sequence ID" value="KAJ8675845.1"/>
    <property type="molecule type" value="Genomic_DNA"/>
</dbReference>
<evidence type="ECO:0000313" key="2">
    <source>
        <dbReference type="Proteomes" id="UP001239111"/>
    </source>
</evidence>
<keyword evidence="2" id="KW-1185">Reference proteome</keyword>
<gene>
    <name evidence="1" type="ORF">QAD02_011631</name>
</gene>
<accession>A0ACC2NXB7</accession>
<proteinExistence type="predicted"/>
<dbReference type="Proteomes" id="UP001239111">
    <property type="component" value="Chromosome 2"/>
</dbReference>
<sequence length="353" mass="40360">MKSEHIDFQCFWLCSACEREWKSRQAWSIHFPKCKAEPPTQYQLKCESCEETFGTERGRLQHERWVHRAQGNAKRALVPEPKKRGGSPSVWSDEETCQLVQLCVLYRQERHINVALETHFPDKTNRQIRTNRADLAERIAEAIRAADAQQGGDGDISQVVAVTPDEVDHEHNEIVNSDVHHISVRNEVSRAEIVHNNDCHGIEVAKSIVHRMESNADTVAEEIVHRLELSDSNASSEEFEDALDMQIEFQVSVIVHQAMTQQELGQTAEDGVTLRTQTLGFLIEVDDSDLEAWRTSLIAAITQESDLPQNSRWRGRVEEAQLLDLQRIPTNNYWSKTRLLDVTRTPIDVLKNV</sequence>
<protein>
    <submittedName>
        <fullName evidence="1">Uncharacterized protein</fullName>
    </submittedName>
</protein>
<comment type="caution">
    <text evidence="1">The sequence shown here is derived from an EMBL/GenBank/DDBJ whole genome shotgun (WGS) entry which is preliminary data.</text>
</comment>
<evidence type="ECO:0000313" key="1">
    <source>
        <dbReference type="EMBL" id="KAJ8675845.1"/>
    </source>
</evidence>
<organism evidence="1 2">
    <name type="scientific">Eretmocerus hayati</name>
    <dbReference type="NCBI Taxonomy" id="131215"/>
    <lineage>
        <taxon>Eukaryota</taxon>
        <taxon>Metazoa</taxon>
        <taxon>Ecdysozoa</taxon>
        <taxon>Arthropoda</taxon>
        <taxon>Hexapoda</taxon>
        <taxon>Insecta</taxon>
        <taxon>Pterygota</taxon>
        <taxon>Neoptera</taxon>
        <taxon>Endopterygota</taxon>
        <taxon>Hymenoptera</taxon>
        <taxon>Apocrita</taxon>
        <taxon>Proctotrupomorpha</taxon>
        <taxon>Chalcidoidea</taxon>
        <taxon>Aphelinidae</taxon>
        <taxon>Aphelininae</taxon>
        <taxon>Eretmocerus</taxon>
    </lineage>
</organism>